<sequence length="104" mass="12715">MINNLYSEFNIKQNDKDIQDDKIFQKSLSIEFNNSFNDKFILDLFYYFYDLYNSHFMTGYVANMLKQYFKDNKVDPIEVFNHLIHYKNQSYFTSMIGYLYQFGI</sequence>
<proteinExistence type="predicted"/>
<reference evidence="1" key="1">
    <citation type="submission" date="2021-06" db="EMBL/GenBank/DDBJ databases">
        <authorList>
            <person name="Kallberg Y."/>
            <person name="Tangrot J."/>
            <person name="Rosling A."/>
        </authorList>
    </citation>
    <scope>NUCLEOTIDE SEQUENCE</scope>
    <source>
        <strain evidence="1">AU212A</strain>
    </source>
</reference>
<organism evidence="1 2">
    <name type="scientific">Scutellospora calospora</name>
    <dbReference type="NCBI Taxonomy" id="85575"/>
    <lineage>
        <taxon>Eukaryota</taxon>
        <taxon>Fungi</taxon>
        <taxon>Fungi incertae sedis</taxon>
        <taxon>Mucoromycota</taxon>
        <taxon>Glomeromycotina</taxon>
        <taxon>Glomeromycetes</taxon>
        <taxon>Diversisporales</taxon>
        <taxon>Gigasporaceae</taxon>
        <taxon>Scutellospora</taxon>
    </lineage>
</organism>
<accession>A0ACA9NSX6</accession>
<feature type="non-terminal residue" evidence="1">
    <location>
        <position position="104"/>
    </location>
</feature>
<keyword evidence="2" id="KW-1185">Reference proteome</keyword>
<protein>
    <submittedName>
        <fullName evidence="1">9027_t:CDS:1</fullName>
    </submittedName>
</protein>
<comment type="caution">
    <text evidence="1">The sequence shown here is derived from an EMBL/GenBank/DDBJ whole genome shotgun (WGS) entry which is preliminary data.</text>
</comment>
<evidence type="ECO:0000313" key="1">
    <source>
        <dbReference type="EMBL" id="CAG8673143.1"/>
    </source>
</evidence>
<dbReference type="Proteomes" id="UP000789860">
    <property type="component" value="Unassembled WGS sequence"/>
</dbReference>
<name>A0ACA9NSX6_9GLOM</name>
<gene>
    <name evidence="1" type="ORF">SCALOS_LOCUS9452</name>
</gene>
<evidence type="ECO:0000313" key="2">
    <source>
        <dbReference type="Proteomes" id="UP000789860"/>
    </source>
</evidence>
<dbReference type="EMBL" id="CAJVPM010029401">
    <property type="protein sequence ID" value="CAG8673143.1"/>
    <property type="molecule type" value="Genomic_DNA"/>
</dbReference>